<dbReference type="EMBL" id="BEYU01000147">
    <property type="protein sequence ID" value="GBG33212.1"/>
    <property type="molecule type" value="Genomic_DNA"/>
</dbReference>
<evidence type="ECO:0000313" key="3">
    <source>
        <dbReference type="Proteomes" id="UP000241890"/>
    </source>
</evidence>
<keyword evidence="3" id="KW-1185">Reference proteome</keyword>
<dbReference type="PRINTS" id="PR00153">
    <property type="entry name" value="CSAPPISMRASE"/>
</dbReference>
<evidence type="ECO:0000259" key="1">
    <source>
        <dbReference type="PROSITE" id="PS50072"/>
    </source>
</evidence>
<dbReference type="PROSITE" id="PS50072">
    <property type="entry name" value="CSA_PPIASE_2"/>
    <property type="match status" value="1"/>
</dbReference>
<dbReference type="InterPro" id="IPR029000">
    <property type="entry name" value="Cyclophilin-like_dom_sf"/>
</dbReference>
<gene>
    <name evidence="2" type="ORF">FCC1311_094362</name>
</gene>
<comment type="caution">
    <text evidence="2">The sequence shown here is derived from an EMBL/GenBank/DDBJ whole genome shotgun (WGS) entry which is preliminary data.</text>
</comment>
<dbReference type="PANTHER" id="PTHR11071:SF561">
    <property type="entry name" value="PEPTIDYL-PROLYL CIS-TRANS ISOMERASE D-RELATED"/>
    <property type="match status" value="1"/>
</dbReference>
<accession>A0A2R5GQQ7</accession>
<feature type="domain" description="PPIase cyclophilin-type" evidence="1">
    <location>
        <begin position="174"/>
        <end position="322"/>
    </location>
</feature>
<dbReference type="InParanoid" id="A0A2R5GQQ7"/>
<keyword evidence="2" id="KW-0413">Isomerase</keyword>
<dbReference type="PANTHER" id="PTHR11071">
    <property type="entry name" value="PEPTIDYL-PROLYL CIS-TRANS ISOMERASE"/>
    <property type="match status" value="1"/>
</dbReference>
<dbReference type="OrthoDB" id="408413at2759"/>
<evidence type="ECO:0000313" key="2">
    <source>
        <dbReference type="EMBL" id="GBG33212.1"/>
    </source>
</evidence>
<organism evidence="2 3">
    <name type="scientific">Hondaea fermentalgiana</name>
    <dbReference type="NCBI Taxonomy" id="2315210"/>
    <lineage>
        <taxon>Eukaryota</taxon>
        <taxon>Sar</taxon>
        <taxon>Stramenopiles</taxon>
        <taxon>Bigyra</taxon>
        <taxon>Labyrinthulomycetes</taxon>
        <taxon>Thraustochytrida</taxon>
        <taxon>Thraustochytriidae</taxon>
        <taxon>Hondaea</taxon>
    </lineage>
</organism>
<dbReference type="SUPFAM" id="SSF50891">
    <property type="entry name" value="Cyclophilin-like"/>
    <property type="match status" value="1"/>
</dbReference>
<proteinExistence type="predicted"/>
<name>A0A2R5GQQ7_9STRA</name>
<sequence length="333" mass="36703">MSTTSCNLVVAGRVDDPCFQAAQSHAEQLAHEQANVTVDVRPMFGTDWEVFVATKSRELGVEHTSSPLVFYNKHHYIGDVHDLATWAVKVYDFQRVLDTSNFEGDAHSHLHAMMDATGHTFCYLDVLATASPHASIDKDEEGKQSSPDHECKECKENAEEKNPGAPSASGSRHRVVIELYDDICPNTCDNFVLLCQENNDAQGYKGSSFHRVVEGGWVQGGDVVDGSGKHSVAAIDKSGRFPDETFAIKHDRAGVVSMASEGKPHTNGSQFFVTLAPLKWLDCKRVAFGRVVYGMDAFFAIEGMPRKNERPMGRCEITSCGIFTRKERLSIDA</sequence>
<protein>
    <submittedName>
        <fullName evidence="2">Peptidyl-prolyl cis-trans isomerase</fullName>
    </submittedName>
</protein>
<dbReference type="Pfam" id="PF00160">
    <property type="entry name" value="Pro_isomerase"/>
    <property type="match status" value="1"/>
</dbReference>
<dbReference type="Proteomes" id="UP000241890">
    <property type="component" value="Unassembled WGS sequence"/>
</dbReference>
<dbReference type="AlphaFoldDB" id="A0A2R5GQQ7"/>
<dbReference type="GO" id="GO:0005737">
    <property type="term" value="C:cytoplasm"/>
    <property type="evidence" value="ECO:0007669"/>
    <property type="project" value="TreeGrafter"/>
</dbReference>
<dbReference type="GO" id="GO:0003755">
    <property type="term" value="F:peptidyl-prolyl cis-trans isomerase activity"/>
    <property type="evidence" value="ECO:0007669"/>
    <property type="project" value="InterPro"/>
</dbReference>
<reference evidence="2 3" key="1">
    <citation type="submission" date="2017-12" db="EMBL/GenBank/DDBJ databases">
        <title>Sequencing, de novo assembly and annotation of complete genome of a new Thraustochytrid species, strain FCC1311.</title>
        <authorList>
            <person name="Sedici K."/>
            <person name="Godart F."/>
            <person name="Aiese Cigliano R."/>
            <person name="Sanseverino W."/>
            <person name="Barakat M."/>
            <person name="Ortet P."/>
            <person name="Marechal E."/>
            <person name="Cagnac O."/>
            <person name="Amato A."/>
        </authorList>
    </citation>
    <scope>NUCLEOTIDE SEQUENCE [LARGE SCALE GENOMIC DNA]</scope>
</reference>
<dbReference type="InterPro" id="IPR002130">
    <property type="entry name" value="Cyclophilin-type_PPIase_dom"/>
</dbReference>
<dbReference type="Gene3D" id="2.40.100.10">
    <property type="entry name" value="Cyclophilin-like"/>
    <property type="match status" value="1"/>
</dbReference>